<gene>
    <name evidence="3" type="ORF">COU11_01635</name>
</gene>
<dbReference type="EMBL" id="PFBD01000015">
    <property type="protein sequence ID" value="PIR87244.1"/>
    <property type="molecule type" value="Genomic_DNA"/>
</dbReference>
<dbReference type="PANTHER" id="PTHR21666:SF270">
    <property type="entry name" value="MUREIN HYDROLASE ACTIVATOR ENVC"/>
    <property type="match status" value="1"/>
</dbReference>
<reference evidence="4" key="1">
    <citation type="submission" date="2017-09" db="EMBL/GenBank/DDBJ databases">
        <title>Depth-based differentiation of microbial function through sediment-hosted aquifers and enrichment of novel symbionts in the deep terrestrial subsurface.</title>
        <authorList>
            <person name="Probst A.J."/>
            <person name="Ladd B."/>
            <person name="Jarett J.K."/>
            <person name="Geller-Mcgrath D.E."/>
            <person name="Sieber C.M.K."/>
            <person name="Emerson J.B."/>
            <person name="Anantharaman K."/>
            <person name="Thomas B.C."/>
            <person name="Malmstrom R."/>
            <person name="Stieglmeier M."/>
            <person name="Klingl A."/>
            <person name="Woyke T."/>
            <person name="Ryan C.M."/>
            <person name="Banfield J.F."/>
        </authorList>
    </citation>
    <scope>NUCLEOTIDE SEQUENCE [LARGE SCALE GENOMIC DNA]</scope>
</reference>
<dbReference type="InterPro" id="IPR016047">
    <property type="entry name" value="M23ase_b-sheet_dom"/>
</dbReference>
<keyword evidence="1" id="KW-0175">Coiled coil</keyword>
<dbReference type="InterPro" id="IPR011055">
    <property type="entry name" value="Dup_hybrid_motif"/>
</dbReference>
<dbReference type="Gene3D" id="2.70.70.10">
    <property type="entry name" value="Glucose Permease (Domain IIA)"/>
    <property type="match status" value="1"/>
</dbReference>
<evidence type="ECO:0000313" key="3">
    <source>
        <dbReference type="EMBL" id="PIR87244.1"/>
    </source>
</evidence>
<proteinExistence type="predicted"/>
<accession>A0A2H0ULF8</accession>
<dbReference type="Proteomes" id="UP000229526">
    <property type="component" value="Unassembled WGS sequence"/>
</dbReference>
<evidence type="ECO:0000313" key="4">
    <source>
        <dbReference type="Proteomes" id="UP000229526"/>
    </source>
</evidence>
<dbReference type="PANTHER" id="PTHR21666">
    <property type="entry name" value="PEPTIDASE-RELATED"/>
    <property type="match status" value="1"/>
</dbReference>
<dbReference type="AlphaFoldDB" id="A0A2H0ULF8"/>
<dbReference type="SUPFAM" id="SSF51261">
    <property type="entry name" value="Duplicated hybrid motif"/>
    <property type="match status" value="1"/>
</dbReference>
<evidence type="ECO:0000256" key="1">
    <source>
        <dbReference type="SAM" id="Coils"/>
    </source>
</evidence>
<feature type="coiled-coil region" evidence="1">
    <location>
        <begin position="26"/>
        <end position="120"/>
    </location>
</feature>
<evidence type="ECO:0000259" key="2">
    <source>
        <dbReference type="Pfam" id="PF01551"/>
    </source>
</evidence>
<dbReference type="Gene3D" id="6.10.250.3150">
    <property type="match status" value="1"/>
</dbReference>
<dbReference type="CDD" id="cd12797">
    <property type="entry name" value="M23_peptidase"/>
    <property type="match status" value="1"/>
</dbReference>
<dbReference type="InterPro" id="IPR050570">
    <property type="entry name" value="Cell_wall_metabolism_enzyme"/>
</dbReference>
<comment type="caution">
    <text evidence="3">The sequence shown here is derived from an EMBL/GenBank/DDBJ whole genome shotgun (WGS) entry which is preliminary data.</text>
</comment>
<organism evidence="3 4">
    <name type="scientific">Candidatus Harrisonbacteria bacterium CG10_big_fil_rev_8_21_14_0_10_49_15</name>
    <dbReference type="NCBI Taxonomy" id="1974587"/>
    <lineage>
        <taxon>Bacteria</taxon>
        <taxon>Candidatus Harrisoniibacteriota</taxon>
    </lineage>
</organism>
<name>A0A2H0ULF8_9BACT</name>
<dbReference type="GO" id="GO:0004222">
    <property type="term" value="F:metalloendopeptidase activity"/>
    <property type="evidence" value="ECO:0007669"/>
    <property type="project" value="TreeGrafter"/>
</dbReference>
<sequence>MDNENLLMVFLKSESLAESIAEAKVLEDINGTLLKQVARLQELREKLTVELEQLTGKKQSVETEQKSLVVKKSVAEDQKSEQDQLFSQTKSEEQKYKEILDDLEARQQAISNDIEAIEAKLRADQDPNALPTKGTNVLSWPTAVPYLTQEYGATAFAQQAYKSGFHNGIDLRARPVGQPLYAAADGTVLATGDNGRVQYGRHVLIKHQNNLTTLYAHMSQFAVTQGQTVARGQLIGYSGNTGYSTAPHLHFVVYASPSVLLKSFVGAGLVPVGSTLNPLDYLPAL</sequence>
<dbReference type="Pfam" id="PF01551">
    <property type="entry name" value="Peptidase_M23"/>
    <property type="match status" value="1"/>
</dbReference>
<feature type="domain" description="M23ase beta-sheet core" evidence="2">
    <location>
        <begin position="165"/>
        <end position="254"/>
    </location>
</feature>
<protein>
    <recommendedName>
        <fullName evidence="2">M23ase beta-sheet core domain-containing protein</fullName>
    </recommendedName>
</protein>